<evidence type="ECO:0000313" key="7">
    <source>
        <dbReference type="Proteomes" id="UP001233172"/>
    </source>
</evidence>
<evidence type="ECO:0008006" key="8">
    <source>
        <dbReference type="Google" id="ProtNLM"/>
    </source>
</evidence>
<organism evidence="6 7">
    <name type="scientific">Biomphalaria pfeifferi</name>
    <name type="common">Bloodfluke planorb</name>
    <name type="synonym">Freshwater snail</name>
    <dbReference type="NCBI Taxonomy" id="112525"/>
    <lineage>
        <taxon>Eukaryota</taxon>
        <taxon>Metazoa</taxon>
        <taxon>Spiralia</taxon>
        <taxon>Lophotrochozoa</taxon>
        <taxon>Mollusca</taxon>
        <taxon>Gastropoda</taxon>
        <taxon>Heterobranchia</taxon>
        <taxon>Euthyneura</taxon>
        <taxon>Panpulmonata</taxon>
        <taxon>Hygrophila</taxon>
        <taxon>Lymnaeoidea</taxon>
        <taxon>Planorbidae</taxon>
        <taxon>Biomphalaria</taxon>
    </lineage>
</organism>
<dbReference type="PANTHER" id="PTHR11640">
    <property type="entry name" value="NEPHRIN"/>
    <property type="match status" value="1"/>
</dbReference>
<keyword evidence="7" id="KW-1185">Reference proteome</keyword>
<reference evidence="6" key="1">
    <citation type="journal article" date="2023" name="PLoS Negl. Trop. Dis.">
        <title>A genome sequence for Biomphalaria pfeifferi, the major vector snail for the human-infecting parasite Schistosoma mansoni.</title>
        <authorList>
            <person name="Bu L."/>
            <person name="Lu L."/>
            <person name="Laidemitt M.R."/>
            <person name="Zhang S.M."/>
            <person name="Mutuku M."/>
            <person name="Mkoji G."/>
            <person name="Steinauer M."/>
            <person name="Loker E.S."/>
        </authorList>
    </citation>
    <scope>NUCLEOTIDE SEQUENCE</scope>
    <source>
        <strain evidence="6">KasaAsao</strain>
    </source>
</reference>
<feature type="non-terminal residue" evidence="6">
    <location>
        <position position="1"/>
    </location>
</feature>
<gene>
    <name evidence="6" type="ORF">Bpfe_001345</name>
</gene>
<keyword evidence="2" id="KW-0472">Membrane</keyword>
<comment type="caution">
    <text evidence="6">The sequence shown here is derived from an EMBL/GenBank/DDBJ whole genome shotgun (WGS) entry which is preliminary data.</text>
</comment>
<dbReference type="AlphaFoldDB" id="A0AAD8CAL0"/>
<evidence type="ECO:0000256" key="3">
    <source>
        <dbReference type="ARBA" id="ARBA00023157"/>
    </source>
</evidence>
<dbReference type="EMBL" id="JASAOG010000003">
    <property type="protein sequence ID" value="KAK0069163.1"/>
    <property type="molecule type" value="Genomic_DNA"/>
</dbReference>
<proteinExistence type="predicted"/>
<feature type="non-terminal residue" evidence="6">
    <location>
        <position position="286"/>
    </location>
</feature>
<evidence type="ECO:0000256" key="1">
    <source>
        <dbReference type="ARBA" id="ARBA00004479"/>
    </source>
</evidence>
<dbReference type="InterPro" id="IPR051275">
    <property type="entry name" value="Cell_adhesion_signaling"/>
</dbReference>
<dbReference type="GO" id="GO:0050839">
    <property type="term" value="F:cell adhesion molecule binding"/>
    <property type="evidence" value="ECO:0007669"/>
    <property type="project" value="TreeGrafter"/>
</dbReference>
<dbReference type="GO" id="GO:0005886">
    <property type="term" value="C:plasma membrane"/>
    <property type="evidence" value="ECO:0007669"/>
    <property type="project" value="TreeGrafter"/>
</dbReference>
<dbReference type="GO" id="GO:0098609">
    <property type="term" value="P:cell-cell adhesion"/>
    <property type="evidence" value="ECO:0007669"/>
    <property type="project" value="TreeGrafter"/>
</dbReference>
<name>A0AAD8CAL0_BIOPF</name>
<sequence length="286" mass="32223">RIEVNVTEAGDYFIGCQVQNVYFPDVSVECSYTPLQVMAPPILSPIIQIQSTDHDTVIENKVYNLECSAYGGKPNAFNFTISCGNIDLTQYGNILKSAVTFTRNMTGQNCTCTAQHITGCYENNTSTLKLNILYTAAIVYFNVTSSVIEKGNYAQLYCKADDGGNYICQANNGVDLNIYNKQVILFVRCPLQFSSDNNLKSFSLQEGNTFFYNFTIYGYPDPDKFTISKFNQGKNNVEVTMFSLETPFLSIELKIARLTHTDFDNYTLFIFQNGSQPLLFKFMISK</sequence>
<keyword evidence="4" id="KW-0325">Glycoprotein</keyword>
<dbReference type="PANTHER" id="PTHR11640:SF164">
    <property type="entry name" value="MAM DOMAIN-CONTAINING GLYCOSYLPHOSPHATIDYLINOSITOL ANCHOR PROTEIN 1"/>
    <property type="match status" value="1"/>
</dbReference>
<evidence type="ECO:0000256" key="2">
    <source>
        <dbReference type="ARBA" id="ARBA00023136"/>
    </source>
</evidence>
<dbReference type="GO" id="GO:0005911">
    <property type="term" value="C:cell-cell junction"/>
    <property type="evidence" value="ECO:0007669"/>
    <property type="project" value="TreeGrafter"/>
</dbReference>
<dbReference type="Gene3D" id="2.60.40.10">
    <property type="entry name" value="Immunoglobulins"/>
    <property type="match status" value="1"/>
</dbReference>
<reference evidence="6" key="2">
    <citation type="submission" date="2023-04" db="EMBL/GenBank/DDBJ databases">
        <authorList>
            <person name="Bu L."/>
            <person name="Lu L."/>
            <person name="Laidemitt M.R."/>
            <person name="Zhang S.M."/>
            <person name="Mutuku M."/>
            <person name="Mkoji G."/>
            <person name="Steinauer M."/>
            <person name="Loker E.S."/>
        </authorList>
    </citation>
    <scope>NUCLEOTIDE SEQUENCE</scope>
    <source>
        <strain evidence="6">KasaAsao</strain>
        <tissue evidence="6">Whole Snail</tissue>
    </source>
</reference>
<dbReference type="InterPro" id="IPR013783">
    <property type="entry name" value="Ig-like_fold"/>
</dbReference>
<evidence type="ECO:0000256" key="5">
    <source>
        <dbReference type="ARBA" id="ARBA00023319"/>
    </source>
</evidence>
<evidence type="ECO:0000256" key="4">
    <source>
        <dbReference type="ARBA" id="ARBA00023180"/>
    </source>
</evidence>
<accession>A0AAD8CAL0</accession>
<protein>
    <recommendedName>
        <fullName evidence="8">Ig-like domain-containing protein</fullName>
    </recommendedName>
</protein>
<keyword evidence="3" id="KW-1015">Disulfide bond</keyword>
<evidence type="ECO:0000313" key="6">
    <source>
        <dbReference type="EMBL" id="KAK0069163.1"/>
    </source>
</evidence>
<keyword evidence="5" id="KW-0393">Immunoglobulin domain</keyword>
<comment type="subcellular location">
    <subcellularLocation>
        <location evidence="1">Membrane</location>
        <topology evidence="1">Single-pass type I membrane protein</topology>
    </subcellularLocation>
</comment>
<dbReference type="Proteomes" id="UP001233172">
    <property type="component" value="Unassembled WGS sequence"/>
</dbReference>